<dbReference type="AlphaFoldDB" id="A0AAE3J2I0"/>
<feature type="domain" description="DUF6314" evidence="1">
    <location>
        <begin position="10"/>
        <end position="142"/>
    </location>
</feature>
<proteinExistence type="predicted"/>
<protein>
    <submittedName>
        <fullName evidence="2">DUF6314 family protein</fullName>
    </submittedName>
</protein>
<evidence type="ECO:0000259" key="1">
    <source>
        <dbReference type="Pfam" id="PF19834"/>
    </source>
</evidence>
<name>A0AAE3J2I0_9RHOB</name>
<dbReference type="Pfam" id="PF19834">
    <property type="entry name" value="DUF6314"/>
    <property type="match status" value="1"/>
</dbReference>
<evidence type="ECO:0000313" key="3">
    <source>
        <dbReference type="Proteomes" id="UP001208041"/>
    </source>
</evidence>
<dbReference type="EMBL" id="JAOYFC010000001">
    <property type="protein sequence ID" value="MCV6824057.1"/>
    <property type="molecule type" value="Genomic_DNA"/>
</dbReference>
<dbReference type="InterPro" id="IPR045632">
    <property type="entry name" value="DUF6314"/>
</dbReference>
<dbReference type="RefSeq" id="WP_263952881.1">
    <property type="nucleotide sequence ID" value="NZ_JAOYFC010000001.1"/>
</dbReference>
<evidence type="ECO:0000313" key="2">
    <source>
        <dbReference type="EMBL" id="MCV6824057.1"/>
    </source>
</evidence>
<comment type="caution">
    <text evidence="2">The sequence shown here is derived from an EMBL/GenBank/DDBJ whole genome shotgun (WGS) entry which is preliminary data.</text>
</comment>
<accession>A0AAE3J2I0</accession>
<reference evidence="2" key="1">
    <citation type="submission" date="2022-10" db="EMBL/GenBank/DDBJ databases">
        <authorList>
            <person name="Yue Y."/>
        </authorList>
    </citation>
    <scope>NUCLEOTIDE SEQUENCE</scope>
    <source>
        <strain evidence="2">Z654</strain>
    </source>
</reference>
<sequence length="144" mass="16653">MGFSLKLADFAGVWQIDREIRGFDGKLHGEFSGQAVFSEVSSGLSYVEAGTLLSNGTRMQAERRYLWRGAPQERKIDVRFDDGRAFHEIDLATPEHAPQARHFCDPDTYVVTYDFRNWPEWVARWRVTGPRKSYVMVSRYSRAD</sequence>
<dbReference type="Proteomes" id="UP001208041">
    <property type="component" value="Unassembled WGS sequence"/>
</dbReference>
<keyword evidence="3" id="KW-1185">Reference proteome</keyword>
<gene>
    <name evidence="2" type="ORF">OH136_05755</name>
</gene>
<organism evidence="2 3">
    <name type="scientific">Halocynthiibacter halioticoli</name>
    <dbReference type="NCBI Taxonomy" id="2986804"/>
    <lineage>
        <taxon>Bacteria</taxon>
        <taxon>Pseudomonadati</taxon>
        <taxon>Pseudomonadota</taxon>
        <taxon>Alphaproteobacteria</taxon>
        <taxon>Rhodobacterales</taxon>
        <taxon>Paracoccaceae</taxon>
        <taxon>Halocynthiibacter</taxon>
    </lineage>
</organism>